<proteinExistence type="predicted"/>
<dbReference type="SUPFAM" id="SSF110857">
    <property type="entry name" value="Gamma-glutamyl cyclotransferase-like"/>
    <property type="match status" value="1"/>
</dbReference>
<dbReference type="InterPro" id="IPR009288">
    <property type="entry name" value="AIG2-like_dom"/>
</dbReference>
<dbReference type="KEGG" id="mah:MEALZ_1789"/>
<name>G4T1P3_META2</name>
<accession>G4T1P3</accession>
<feature type="domain" description="Gamma-glutamylcyclotransferase AIG2-like" evidence="1">
    <location>
        <begin position="12"/>
        <end position="135"/>
    </location>
</feature>
<dbReference type="AlphaFoldDB" id="G4T1P3"/>
<evidence type="ECO:0000313" key="2">
    <source>
        <dbReference type="EMBL" id="CCE23475.1"/>
    </source>
</evidence>
<dbReference type="PATRIC" id="fig|271065.3.peg.1834"/>
<evidence type="ECO:0000259" key="1">
    <source>
        <dbReference type="Pfam" id="PF06094"/>
    </source>
</evidence>
<dbReference type="EMBL" id="FO082060">
    <property type="protein sequence ID" value="CCE23475.1"/>
    <property type="molecule type" value="Genomic_DNA"/>
</dbReference>
<dbReference type="Pfam" id="PF06094">
    <property type="entry name" value="GGACT"/>
    <property type="match status" value="1"/>
</dbReference>
<dbReference type="RefSeq" id="WP_014148268.1">
    <property type="nucleotide sequence ID" value="NC_016112.1"/>
</dbReference>
<dbReference type="Proteomes" id="UP000008315">
    <property type="component" value="Chromosome"/>
</dbReference>
<gene>
    <name evidence="2" type="ordered locus">MEALZ_1789</name>
</gene>
<dbReference type="CDD" id="cd06661">
    <property type="entry name" value="GGCT_like"/>
    <property type="match status" value="1"/>
</dbReference>
<sequence>MKSIDKHQSNYLFVYGTLRRNHVHSMSRWLSQRADWLGAGYFQGKLFNLGEYPGVVKSNKASDRVLGDIYRIDHPKMILATLDRYEQCSIRDPRPHEYARSIEPVRLGKSKTLNAWVYLYNRPIKDLICITSGDYFASSAKQSVGQIRLHGEKPYRLIEDRI</sequence>
<protein>
    <recommendedName>
        <fullName evidence="1">Gamma-glutamylcyclotransferase AIG2-like domain-containing protein</fullName>
    </recommendedName>
</protein>
<dbReference type="Gene3D" id="3.10.490.10">
    <property type="entry name" value="Gamma-glutamyl cyclotransferase-like"/>
    <property type="match status" value="1"/>
</dbReference>
<dbReference type="HOGENOM" id="CLU_083466_4_0_6"/>
<dbReference type="STRING" id="1091494.MEALZ_1789"/>
<dbReference type="InterPro" id="IPR013024">
    <property type="entry name" value="GGCT-like"/>
</dbReference>
<reference evidence="3" key="1">
    <citation type="journal article" date="2012" name="J. Bacteriol.">
        <title>Genome sequence of the haloalkaliphilic methanotrophic bacterium Methylomicrobium alcaliphilum 20Z.</title>
        <authorList>
            <person name="Vuilleumier S."/>
            <person name="Khmelenina V.N."/>
            <person name="Bringel F."/>
            <person name="Reshetnikov A.S."/>
            <person name="Lajus A."/>
            <person name="Mangenot S."/>
            <person name="Rouy Z."/>
            <person name="Op den Camp H.J."/>
            <person name="Jetten M.S."/>
            <person name="Dispirito A.A."/>
            <person name="Dunfield P."/>
            <person name="Klotz M.G."/>
            <person name="Semrau J.D."/>
            <person name="Stein L.Y."/>
            <person name="Barbe V."/>
            <person name="Medigue C."/>
            <person name="Trotsenko Y.A."/>
            <person name="Kalyuzhnaya M.G."/>
        </authorList>
    </citation>
    <scope>NUCLEOTIDE SEQUENCE [LARGE SCALE GENOMIC DNA]</scope>
    <source>
        <strain evidence="3">DSM 19304 / NCIMB 14124 / VKM B-2133 / 20Z</strain>
    </source>
</reference>
<keyword evidence="3" id="KW-1185">Reference proteome</keyword>
<evidence type="ECO:0000313" key="3">
    <source>
        <dbReference type="Proteomes" id="UP000008315"/>
    </source>
</evidence>
<dbReference type="InterPro" id="IPR036568">
    <property type="entry name" value="GGCT-like_sf"/>
</dbReference>
<organism evidence="2 3">
    <name type="scientific">Methylotuvimicrobium alcaliphilum (strain DSM 19304 / NCIMB 14124 / VKM B-2133 / 20Z)</name>
    <name type="common">Methylomicrobium alcaliphilum</name>
    <dbReference type="NCBI Taxonomy" id="1091494"/>
    <lineage>
        <taxon>Bacteria</taxon>
        <taxon>Pseudomonadati</taxon>
        <taxon>Pseudomonadota</taxon>
        <taxon>Gammaproteobacteria</taxon>
        <taxon>Methylococcales</taxon>
        <taxon>Methylococcaceae</taxon>
        <taxon>Methylotuvimicrobium</taxon>
    </lineage>
</organism>